<dbReference type="STRING" id="1592317.DPF_1824"/>
<dbReference type="Gene3D" id="3.50.50.60">
    <property type="entry name" value="FAD/NAD(P)-binding domain"/>
    <property type="match status" value="2"/>
</dbReference>
<dbReference type="InterPro" id="IPR009051">
    <property type="entry name" value="Helical_ferredxn"/>
</dbReference>
<dbReference type="AlphaFoldDB" id="A0A194AK60"/>
<dbReference type="Proteomes" id="UP000095200">
    <property type="component" value="Unassembled WGS sequence"/>
</dbReference>
<keyword evidence="6" id="KW-1185">Reference proteome</keyword>
<keyword evidence="2" id="KW-0408">Iron</keyword>
<dbReference type="InterPro" id="IPR036188">
    <property type="entry name" value="FAD/NAD-bd_sf"/>
</dbReference>
<dbReference type="RefSeq" id="WP_069859285.1">
    <property type="nucleotide sequence ID" value="NZ_BDFE01000016.1"/>
</dbReference>
<dbReference type="InterPro" id="IPR017896">
    <property type="entry name" value="4Fe4S_Fe-S-bd"/>
</dbReference>
<dbReference type="SUPFAM" id="SSF69336">
    <property type="entry name" value="Alpha subunit of glutamate synthase, C-terminal domain"/>
    <property type="match status" value="1"/>
</dbReference>
<evidence type="ECO:0000313" key="6">
    <source>
        <dbReference type="Proteomes" id="UP000095200"/>
    </source>
</evidence>
<feature type="domain" description="4Fe-4S ferredoxin-type" evidence="4">
    <location>
        <begin position="761"/>
        <end position="790"/>
    </location>
</feature>
<gene>
    <name evidence="5" type="ORF">DPF_1824</name>
</gene>
<dbReference type="Pfam" id="PF14691">
    <property type="entry name" value="Fer4_20"/>
    <property type="match status" value="1"/>
</dbReference>
<keyword evidence="3" id="KW-0411">Iron-sulfur</keyword>
<keyword evidence="1" id="KW-0479">Metal-binding</keyword>
<protein>
    <submittedName>
        <fullName evidence="5">Pyridine nucleotide-disulfide oxidoreductase</fullName>
    </submittedName>
</protein>
<dbReference type="GO" id="GO:0016491">
    <property type="term" value="F:oxidoreductase activity"/>
    <property type="evidence" value="ECO:0007669"/>
    <property type="project" value="InterPro"/>
</dbReference>
<proteinExistence type="predicted"/>
<dbReference type="Gene3D" id="2.160.20.60">
    <property type="entry name" value="Glutamate synthase, alpha subunit, C-terminal domain"/>
    <property type="match status" value="1"/>
</dbReference>
<dbReference type="InterPro" id="IPR051394">
    <property type="entry name" value="Glutamate_Synthase"/>
</dbReference>
<dbReference type="PROSITE" id="PS00198">
    <property type="entry name" value="4FE4S_FER_1"/>
    <property type="match status" value="1"/>
</dbReference>
<dbReference type="Pfam" id="PF12838">
    <property type="entry name" value="Fer4_7"/>
    <property type="match status" value="1"/>
</dbReference>
<dbReference type="PRINTS" id="PR00469">
    <property type="entry name" value="PNDRDTASEII"/>
</dbReference>
<evidence type="ECO:0000313" key="5">
    <source>
        <dbReference type="EMBL" id="GAU09104.1"/>
    </source>
</evidence>
<dbReference type="SUPFAM" id="SSF46548">
    <property type="entry name" value="alpha-helical ferredoxin"/>
    <property type="match status" value="1"/>
</dbReference>
<dbReference type="SUPFAM" id="SSF51905">
    <property type="entry name" value="FAD/NAD(P)-binding domain"/>
    <property type="match status" value="1"/>
</dbReference>
<dbReference type="GO" id="GO:0051536">
    <property type="term" value="F:iron-sulfur cluster binding"/>
    <property type="evidence" value="ECO:0007669"/>
    <property type="project" value="UniProtKB-KW"/>
</dbReference>
<dbReference type="InterPro" id="IPR036485">
    <property type="entry name" value="Glu_synth_asu_C_sf"/>
</dbReference>
<dbReference type="PANTHER" id="PTHR43100">
    <property type="entry name" value="GLUTAMATE SYNTHASE [NADPH] SMALL CHAIN"/>
    <property type="match status" value="1"/>
</dbReference>
<dbReference type="InterPro" id="IPR023753">
    <property type="entry name" value="FAD/NAD-binding_dom"/>
</dbReference>
<evidence type="ECO:0000259" key="4">
    <source>
        <dbReference type="PROSITE" id="PS51379"/>
    </source>
</evidence>
<reference evidence="6" key="1">
    <citation type="submission" date="2016-06" db="EMBL/GenBank/DDBJ databases">
        <title>Draft genome sequence of Desulfoplanes formicivorans strain Pf12B.</title>
        <authorList>
            <person name="Watanabe M."/>
            <person name="Kojima H."/>
            <person name="Fukui M."/>
        </authorList>
    </citation>
    <scope>NUCLEOTIDE SEQUENCE [LARGE SCALE GENOMIC DNA]</scope>
    <source>
        <strain evidence="6">Pf12B</strain>
    </source>
</reference>
<dbReference type="PANTHER" id="PTHR43100:SF2">
    <property type="entry name" value="BNAA03G19380D PROTEIN"/>
    <property type="match status" value="1"/>
</dbReference>
<dbReference type="Gene3D" id="1.10.1060.10">
    <property type="entry name" value="Alpha-helical ferredoxin"/>
    <property type="match status" value="1"/>
</dbReference>
<accession>A0A194AK60</accession>
<dbReference type="InterPro" id="IPR002489">
    <property type="entry name" value="Glu_synth_asu_C"/>
</dbReference>
<dbReference type="GO" id="GO:0046872">
    <property type="term" value="F:metal ion binding"/>
    <property type="evidence" value="ECO:0007669"/>
    <property type="project" value="UniProtKB-KW"/>
</dbReference>
<feature type="domain" description="4Fe-4S ferredoxin-type" evidence="4">
    <location>
        <begin position="736"/>
        <end position="756"/>
    </location>
</feature>
<evidence type="ECO:0000256" key="1">
    <source>
        <dbReference type="ARBA" id="ARBA00022723"/>
    </source>
</evidence>
<dbReference type="Gene3D" id="3.30.70.20">
    <property type="match status" value="1"/>
</dbReference>
<dbReference type="InterPro" id="IPR028261">
    <property type="entry name" value="DPD_II"/>
</dbReference>
<dbReference type="Pfam" id="PF01493">
    <property type="entry name" value="GXGXG"/>
    <property type="match status" value="1"/>
</dbReference>
<comment type="caution">
    <text evidence="5">The sequence shown here is derived from an EMBL/GenBank/DDBJ whole genome shotgun (WGS) entry which is preliminary data.</text>
</comment>
<sequence>MTKTKHISGLQNGVRIESRILEEQIQNAVQQGARILEVKALGQHGIGGRLPVSEQEPVHITITGSSGQRTGSMGFPGTFIDIHGPASDDIGWLNAGAEITVRGNASNGAANGMAQGKIFVDGSIGARGMTMTKHNPRFAPPELWIRGSAGDYFAEFMAGGIAVVCGLDAQTPDNILGYRPCVGMVGGKIFFRGPIQGFSEADAKLLPMDDENWDWLSANIKIFADRIDRPEIISLLSNRDEWQIIEARTSSEKVIKRHLSMAEFHANVWDRELGRGGLVGDLTDLDRSPIPLITTDTLRRFVPVWENCKYMAPCQANCPTGIPVQKRWQLIREGQPEKAIDMALKYTPFPATVCGYLCPNLCMQHCTRQVQHMAPIDVHVLGQKSIQAEVPPLPPLSESRVAVIGGGPAGISVAWQLRLAGHGATVFDRDKTLGGKITSAIPTSRIPKDILEAELARAREIIDHVQLEEDMTAEKFAQLYHDFDFVVVAAGASTPRTLPVPGKERLITALDFLKRAKTGDIRPGKRMVIIGAGNVGCDVATEAGRLGCTDITLIDIQEPASFGKEREEAEKYGAVFKFPCFTKEITDKGVVLTTGELVPADMVIVSIGDQPDLSFLPDTIATQRGWITVNDVFQTTDPKVFAIGDIVKPGLITDAIGAGRQAAIAIDAMLTGKRPVGDPSTMLQHTATSIEYVQLEGEQSEMIDYSRMTLEYFNPRVTQFDSLERCAQECSSCGSCRDCGLCATICPRTAISRKTLENGGFEMVSDPKRCIGCGFCADACPCGIWNMVPNTPLG</sequence>
<organism evidence="5 6">
    <name type="scientific">Desulfoplanes formicivorans</name>
    <dbReference type="NCBI Taxonomy" id="1592317"/>
    <lineage>
        <taxon>Bacteria</taxon>
        <taxon>Pseudomonadati</taxon>
        <taxon>Thermodesulfobacteriota</taxon>
        <taxon>Desulfovibrionia</taxon>
        <taxon>Desulfovibrionales</taxon>
        <taxon>Desulfoplanaceae</taxon>
        <taxon>Desulfoplanes</taxon>
    </lineage>
</organism>
<dbReference type="InterPro" id="IPR017900">
    <property type="entry name" value="4Fe4S_Fe_S_CS"/>
</dbReference>
<dbReference type="PROSITE" id="PS51379">
    <property type="entry name" value="4FE4S_FER_2"/>
    <property type="match status" value="2"/>
</dbReference>
<dbReference type="EMBL" id="BDFE01000016">
    <property type="protein sequence ID" value="GAU09104.1"/>
    <property type="molecule type" value="Genomic_DNA"/>
</dbReference>
<evidence type="ECO:0000256" key="2">
    <source>
        <dbReference type="ARBA" id="ARBA00023004"/>
    </source>
</evidence>
<dbReference type="PRINTS" id="PR00368">
    <property type="entry name" value="FADPNR"/>
</dbReference>
<name>A0A194AK60_9BACT</name>
<evidence type="ECO:0000256" key="3">
    <source>
        <dbReference type="ARBA" id="ARBA00023014"/>
    </source>
</evidence>
<dbReference type="Pfam" id="PF07992">
    <property type="entry name" value="Pyr_redox_2"/>
    <property type="match status" value="1"/>
</dbReference>